<dbReference type="AlphaFoldDB" id="A0A0L6UE59"/>
<proteinExistence type="predicted"/>
<name>A0A0L6UE59_9BASI</name>
<gene>
    <name evidence="2" type="ORF">VP01_7551g1</name>
</gene>
<dbReference type="InterPro" id="IPR000953">
    <property type="entry name" value="Chromo/chromo_shadow_dom"/>
</dbReference>
<keyword evidence="3" id="KW-1185">Reference proteome</keyword>
<dbReference type="InterPro" id="IPR016197">
    <property type="entry name" value="Chromo-like_dom_sf"/>
</dbReference>
<dbReference type="Gene3D" id="2.40.50.40">
    <property type="match status" value="1"/>
</dbReference>
<dbReference type="Proteomes" id="UP000037035">
    <property type="component" value="Unassembled WGS sequence"/>
</dbReference>
<dbReference type="SUPFAM" id="SSF54160">
    <property type="entry name" value="Chromo domain-like"/>
    <property type="match status" value="1"/>
</dbReference>
<feature type="non-terminal residue" evidence="2">
    <location>
        <position position="1"/>
    </location>
</feature>
<sequence>PAKGLYPGKTHPPPEPVNFQDYLEWEVSRILDARLHKGKLQYLIEWAGHQSDKD</sequence>
<evidence type="ECO:0000313" key="2">
    <source>
        <dbReference type="EMBL" id="KNZ46105.1"/>
    </source>
</evidence>
<dbReference type="VEuPathDB" id="FungiDB:VP01_7551g1"/>
<comment type="caution">
    <text evidence="2">The sequence shown here is derived from an EMBL/GenBank/DDBJ whole genome shotgun (WGS) entry which is preliminary data.</text>
</comment>
<accession>A0A0L6UE59</accession>
<evidence type="ECO:0000259" key="1">
    <source>
        <dbReference type="PROSITE" id="PS50013"/>
    </source>
</evidence>
<protein>
    <recommendedName>
        <fullName evidence="1">Chromo domain-containing protein</fullName>
    </recommendedName>
</protein>
<feature type="domain" description="Chromo" evidence="1">
    <location>
        <begin position="25"/>
        <end position="54"/>
    </location>
</feature>
<organism evidence="2 3">
    <name type="scientific">Puccinia sorghi</name>
    <dbReference type="NCBI Taxonomy" id="27349"/>
    <lineage>
        <taxon>Eukaryota</taxon>
        <taxon>Fungi</taxon>
        <taxon>Dikarya</taxon>
        <taxon>Basidiomycota</taxon>
        <taxon>Pucciniomycotina</taxon>
        <taxon>Pucciniomycetes</taxon>
        <taxon>Pucciniales</taxon>
        <taxon>Pucciniaceae</taxon>
        <taxon>Puccinia</taxon>
    </lineage>
</organism>
<dbReference type="GO" id="GO:0006338">
    <property type="term" value="P:chromatin remodeling"/>
    <property type="evidence" value="ECO:0007669"/>
    <property type="project" value="UniProtKB-ARBA"/>
</dbReference>
<reference evidence="2 3" key="1">
    <citation type="submission" date="2015-08" db="EMBL/GenBank/DDBJ databases">
        <title>Next Generation Sequencing and Analysis of the Genome of Puccinia sorghi L Schw, the Causal Agent of Maize Common Rust.</title>
        <authorList>
            <person name="Rochi L."/>
            <person name="Burguener G."/>
            <person name="Darino M."/>
            <person name="Turjanski A."/>
            <person name="Kreff E."/>
            <person name="Dieguez M.J."/>
            <person name="Sacco F."/>
        </authorList>
    </citation>
    <scope>NUCLEOTIDE SEQUENCE [LARGE SCALE GENOMIC DNA]</scope>
    <source>
        <strain evidence="2 3">RO10H11247</strain>
    </source>
</reference>
<dbReference type="EMBL" id="LAVV01012996">
    <property type="protein sequence ID" value="KNZ46105.1"/>
    <property type="molecule type" value="Genomic_DNA"/>
</dbReference>
<dbReference type="OrthoDB" id="3647690at2759"/>
<dbReference type="PROSITE" id="PS50013">
    <property type="entry name" value="CHROMO_2"/>
    <property type="match status" value="1"/>
</dbReference>
<evidence type="ECO:0000313" key="3">
    <source>
        <dbReference type="Proteomes" id="UP000037035"/>
    </source>
</evidence>